<proteinExistence type="predicted"/>
<evidence type="ECO:0000313" key="2">
    <source>
        <dbReference type="Proteomes" id="UP000018291"/>
    </source>
</evidence>
<dbReference type="STRING" id="1229780.BN381_80113"/>
<keyword evidence="2" id="KW-1185">Reference proteome</keyword>
<evidence type="ECO:0000313" key="1">
    <source>
        <dbReference type="EMBL" id="CCM65583.1"/>
    </source>
</evidence>
<protein>
    <submittedName>
        <fullName evidence="1">Uncharacterized protein</fullName>
    </submittedName>
</protein>
<sequence>MVTVRATTVPDVWLAVATLAGQLILRSPPSLSSKSAFFHTVSGLSLLSILTSVAGL</sequence>
<name>R4Z4C6_9ACTN</name>
<accession>R4Z4C6</accession>
<dbReference type="EMBL" id="CANL01000078">
    <property type="protein sequence ID" value="CCM65583.1"/>
    <property type="molecule type" value="Genomic_DNA"/>
</dbReference>
<dbReference type="Proteomes" id="UP000018291">
    <property type="component" value="Unassembled WGS sequence"/>
</dbReference>
<dbReference type="HOGENOM" id="CLU_3005590_0_0_11"/>
<dbReference type="AlphaFoldDB" id="R4Z4C6"/>
<organism evidence="1 2">
    <name type="scientific">Candidatus Neomicrothrix parvicella RN1</name>
    <dbReference type="NCBI Taxonomy" id="1229780"/>
    <lineage>
        <taxon>Bacteria</taxon>
        <taxon>Bacillati</taxon>
        <taxon>Actinomycetota</taxon>
        <taxon>Acidimicrobiia</taxon>
        <taxon>Acidimicrobiales</taxon>
        <taxon>Microthrixaceae</taxon>
        <taxon>Candidatus Neomicrothrix</taxon>
    </lineage>
</organism>
<reference evidence="1 2" key="1">
    <citation type="journal article" date="2013" name="ISME J.">
        <title>Metabolic model for the filamentous 'Candidatus Microthrix parvicella' based on genomic and metagenomic analyses.</title>
        <authorList>
            <person name="Jon McIlroy S."/>
            <person name="Kristiansen R."/>
            <person name="Albertsen M."/>
            <person name="Michael Karst S."/>
            <person name="Rossetti S."/>
            <person name="Lund Nielsen J."/>
            <person name="Tandoi V."/>
            <person name="James Seviour R."/>
            <person name="Nielsen P.H."/>
        </authorList>
    </citation>
    <scope>NUCLEOTIDE SEQUENCE [LARGE SCALE GENOMIC DNA]</scope>
    <source>
        <strain evidence="1 2">RN1</strain>
    </source>
</reference>
<gene>
    <name evidence="1" type="ORF">BN381_80113</name>
</gene>
<comment type="caution">
    <text evidence="1">The sequence shown here is derived from an EMBL/GenBank/DDBJ whole genome shotgun (WGS) entry which is preliminary data.</text>
</comment>